<evidence type="ECO:0000256" key="5">
    <source>
        <dbReference type="ARBA" id="ARBA00022801"/>
    </source>
</evidence>
<feature type="active site" evidence="6">
    <location>
        <position position="25"/>
    </location>
</feature>
<dbReference type="GO" id="GO:0005737">
    <property type="term" value="C:cytoplasm"/>
    <property type="evidence" value="ECO:0007669"/>
    <property type="project" value="UniProtKB-SubCell"/>
</dbReference>
<dbReference type="GO" id="GO:0004525">
    <property type="term" value="F:ribonuclease III activity"/>
    <property type="evidence" value="ECO:0007669"/>
    <property type="project" value="InterPro"/>
</dbReference>
<dbReference type="InterPro" id="IPR008226">
    <property type="entry name" value="Mini3_fam"/>
</dbReference>
<dbReference type="EMBL" id="QUSM01000002">
    <property type="protein sequence ID" value="RGD74992.1"/>
    <property type="molecule type" value="Genomic_DNA"/>
</dbReference>
<dbReference type="InterPro" id="IPR036389">
    <property type="entry name" value="RNase_III_sf"/>
</dbReference>
<dbReference type="Pfam" id="PF00636">
    <property type="entry name" value="Ribonuclease_3"/>
    <property type="match status" value="1"/>
</dbReference>
<evidence type="ECO:0000256" key="6">
    <source>
        <dbReference type="HAMAP-Rule" id="MF_01468"/>
    </source>
</evidence>
<comment type="similarity">
    <text evidence="6">Belongs to the MrnC RNase family.</text>
</comment>
<proteinExistence type="inferred from homology"/>
<keyword evidence="2 6" id="KW-0698">rRNA processing</keyword>
<dbReference type="PANTHER" id="PTHR34276:SF1">
    <property type="entry name" value="MINI-RIBONUCLEASE 3"/>
    <property type="match status" value="1"/>
</dbReference>
<evidence type="ECO:0000256" key="4">
    <source>
        <dbReference type="ARBA" id="ARBA00022759"/>
    </source>
</evidence>
<dbReference type="RefSeq" id="WP_117531085.1">
    <property type="nucleotide sequence ID" value="NZ_QUSM01000002.1"/>
</dbReference>
<reference evidence="8 9" key="1">
    <citation type="submission" date="2018-08" db="EMBL/GenBank/DDBJ databases">
        <title>A genome reference for cultivated species of the human gut microbiota.</title>
        <authorList>
            <person name="Zou Y."/>
            <person name="Xue W."/>
            <person name="Luo G."/>
        </authorList>
    </citation>
    <scope>NUCLEOTIDE SEQUENCE [LARGE SCALE GENOMIC DNA]</scope>
    <source>
        <strain evidence="8 9">AM25-6</strain>
    </source>
</reference>
<dbReference type="PANTHER" id="PTHR34276">
    <property type="entry name" value="MINI-RIBONUCLEASE 3"/>
    <property type="match status" value="1"/>
</dbReference>
<comment type="subunit">
    <text evidence="6">Homodimer.</text>
</comment>
<keyword evidence="3 6" id="KW-0540">Nuclease</keyword>
<comment type="caution">
    <text evidence="8">The sequence shown here is derived from an EMBL/GenBank/DDBJ whole genome shotgun (WGS) entry which is preliminary data.</text>
</comment>
<dbReference type="AlphaFoldDB" id="A0A3E3E0B2"/>
<keyword evidence="6" id="KW-0699">rRNA-binding</keyword>
<keyword evidence="1 6" id="KW-0690">Ribosome biogenesis</keyword>
<dbReference type="PIRSF" id="PIRSF005520">
    <property type="entry name" value="UCP005520"/>
    <property type="match status" value="1"/>
</dbReference>
<dbReference type="Gene3D" id="1.10.1520.10">
    <property type="entry name" value="Ribonuclease III domain"/>
    <property type="match status" value="1"/>
</dbReference>
<dbReference type="GO" id="GO:0019843">
    <property type="term" value="F:rRNA binding"/>
    <property type="evidence" value="ECO:0007669"/>
    <property type="project" value="UniProtKB-UniRule"/>
</dbReference>
<gene>
    <name evidence="6" type="primary">mrnC</name>
    <name evidence="8" type="ORF">DW687_01335</name>
</gene>
<sequence length="137" mass="15876">MAQREIDNKKDILSIGSKELAYLGDSVYEVNIRKTLIRLGIRGVKDLNKMSMNYVSALYQADIFSFLKDYLTEEEMKVALRGRNTKIKHSSKSVNISTYRLATALECVFGYLYLLDDTDRIKELMDKIFEYKKAEVI</sequence>
<keyword evidence="6" id="KW-0460">Magnesium</keyword>
<evidence type="ECO:0000256" key="2">
    <source>
        <dbReference type="ARBA" id="ARBA00022552"/>
    </source>
</evidence>
<keyword evidence="5 6" id="KW-0378">Hydrolase</keyword>
<evidence type="ECO:0000313" key="8">
    <source>
        <dbReference type="EMBL" id="RGD74992.1"/>
    </source>
</evidence>
<comment type="cofactor">
    <cofactor evidence="6">
        <name>Mg(2+)</name>
        <dbReference type="ChEBI" id="CHEBI:18420"/>
    </cofactor>
</comment>
<comment type="function">
    <text evidence="6">Involved in correct processing of both the 5' and 3' ends of 23S rRNA precursor. Processes 30S rRNA precursor transcript even in absence of ribonuclease 3 (Rnc); Rnc processes 30S rRNA into smaller rRNA precursors.</text>
</comment>
<dbReference type="InterPro" id="IPR000999">
    <property type="entry name" value="RNase_III_dom"/>
</dbReference>
<dbReference type="Proteomes" id="UP000261212">
    <property type="component" value="Unassembled WGS sequence"/>
</dbReference>
<feature type="domain" description="RNase III" evidence="7">
    <location>
        <begin position="19"/>
        <end position="114"/>
    </location>
</feature>
<protein>
    <recommendedName>
        <fullName evidence="6">Mini-ribonuclease 3</fullName>
        <shortName evidence="6">Mini-3</shortName>
        <shortName evidence="6">Mini-RNase 3</shortName>
        <ecNumber evidence="6">3.1.26.-</ecNumber>
    </recommendedName>
    <alternativeName>
        <fullName evidence="6">Mini-RNase III</fullName>
        <shortName evidence="6">Mini-III</shortName>
    </alternativeName>
</protein>
<evidence type="ECO:0000259" key="7">
    <source>
        <dbReference type="Pfam" id="PF00636"/>
    </source>
</evidence>
<evidence type="ECO:0000256" key="3">
    <source>
        <dbReference type="ARBA" id="ARBA00022722"/>
    </source>
</evidence>
<evidence type="ECO:0000256" key="1">
    <source>
        <dbReference type="ARBA" id="ARBA00022517"/>
    </source>
</evidence>
<accession>A0A3E3E0B2</accession>
<evidence type="ECO:0000313" key="9">
    <source>
        <dbReference type="Proteomes" id="UP000261212"/>
    </source>
</evidence>
<dbReference type="SUPFAM" id="SSF69065">
    <property type="entry name" value="RNase III domain-like"/>
    <property type="match status" value="1"/>
</dbReference>
<dbReference type="GO" id="GO:0006364">
    <property type="term" value="P:rRNA processing"/>
    <property type="evidence" value="ECO:0007669"/>
    <property type="project" value="UniProtKB-UniRule"/>
</dbReference>
<dbReference type="HAMAP" id="MF_01468">
    <property type="entry name" value="RNase_Mini_III"/>
    <property type="match status" value="1"/>
</dbReference>
<comment type="subcellular location">
    <subcellularLocation>
        <location evidence="6">Cytoplasm</location>
    </subcellularLocation>
</comment>
<keyword evidence="4 6" id="KW-0255">Endonuclease</keyword>
<name>A0A3E3E0B2_9FIRM</name>
<keyword evidence="6" id="KW-0694">RNA-binding</keyword>
<dbReference type="EC" id="3.1.26.-" evidence="6"/>
<organism evidence="8 9">
    <name type="scientific">Anaerofustis stercorihominis</name>
    <dbReference type="NCBI Taxonomy" id="214853"/>
    <lineage>
        <taxon>Bacteria</taxon>
        <taxon>Bacillati</taxon>
        <taxon>Bacillota</taxon>
        <taxon>Clostridia</taxon>
        <taxon>Eubacteriales</taxon>
        <taxon>Eubacteriaceae</taxon>
        <taxon>Anaerofustis</taxon>
    </lineage>
</organism>
<keyword evidence="6" id="KW-0963">Cytoplasm</keyword>